<dbReference type="EMBL" id="HBKP01018045">
    <property type="protein sequence ID" value="CAE2230132.1"/>
    <property type="molecule type" value="Transcribed_RNA"/>
</dbReference>
<dbReference type="InterPro" id="IPR050568">
    <property type="entry name" value="Transcr_DNA_Rep_Reg"/>
</dbReference>
<keyword evidence="4" id="KW-0804">Transcription</keyword>
<sequence>MQHPHPMMMMGDPNEMAGIPQQVMQSNKQMVKLQQFWQTVNNEAKEATEFKNYQLPLARIKKIMKADKDVKMISQEAPILFAKACEIFIRELTLRAWLQTEENKRKTLQRNDIAAAISKTDMFDFLIDIVPRDDIKIANKKLEDHRQAHNPEMPQYLYQIQQTMPERTDMMYYQQQQLQQNLQQQHLSRYLSQQAAHNMGTYQQAEDGTEHSDSHIPNQAEYQ</sequence>
<proteinExistence type="inferred from homology"/>
<reference evidence="9" key="1">
    <citation type="submission" date="2021-01" db="EMBL/GenBank/DDBJ databases">
        <authorList>
            <person name="Corre E."/>
            <person name="Pelletier E."/>
            <person name="Niang G."/>
            <person name="Scheremetjew M."/>
            <person name="Finn R."/>
            <person name="Kale V."/>
            <person name="Holt S."/>
            <person name="Cochrane G."/>
            <person name="Meng A."/>
            <person name="Brown T."/>
            <person name="Cohen L."/>
        </authorList>
    </citation>
    <scope>NUCLEOTIDE SEQUENCE</scope>
    <source>
        <strain evidence="9">DIVA3 518/3/11/1/6</strain>
    </source>
</reference>
<organism evidence="9">
    <name type="scientific">Vannella robusta</name>
    <dbReference type="NCBI Taxonomy" id="1487602"/>
    <lineage>
        <taxon>Eukaryota</taxon>
        <taxon>Amoebozoa</taxon>
        <taxon>Discosea</taxon>
        <taxon>Flabellinia</taxon>
        <taxon>Vannellidae</taxon>
        <taxon>Vannella</taxon>
    </lineage>
</organism>
<dbReference type="CDD" id="cd22908">
    <property type="entry name" value="HFD_NFYC-like"/>
    <property type="match status" value="1"/>
</dbReference>
<dbReference type="GO" id="GO:0005634">
    <property type="term" value="C:nucleus"/>
    <property type="evidence" value="ECO:0007669"/>
    <property type="project" value="UniProtKB-SubCell"/>
</dbReference>
<dbReference type="GO" id="GO:0046982">
    <property type="term" value="F:protein heterodimerization activity"/>
    <property type="evidence" value="ECO:0007669"/>
    <property type="project" value="InterPro"/>
</dbReference>
<dbReference type="PANTHER" id="PTHR10252">
    <property type="entry name" value="HISTONE-LIKE TRANSCRIPTION FACTOR CCAAT-RELATED"/>
    <property type="match status" value="1"/>
</dbReference>
<protein>
    <recommendedName>
        <fullName evidence="8">Transcription factor CBF/NF-Y/archaeal histone domain-containing protein</fullName>
    </recommendedName>
</protein>
<dbReference type="PANTHER" id="PTHR10252:SF8">
    <property type="entry name" value="NUCLEAR TRANSCRIPTION FACTOR Y SUBUNIT GAMMA"/>
    <property type="match status" value="1"/>
</dbReference>
<dbReference type="FunFam" id="1.10.20.10:FF:000006">
    <property type="entry name" value="Nuclear transcription factor Y subunit gamma"/>
    <property type="match status" value="1"/>
</dbReference>
<dbReference type="InterPro" id="IPR009072">
    <property type="entry name" value="Histone-fold"/>
</dbReference>
<keyword evidence="2" id="KW-0805">Transcription regulation</keyword>
<dbReference type="SUPFAM" id="SSF47113">
    <property type="entry name" value="Histone-fold"/>
    <property type="match status" value="1"/>
</dbReference>
<evidence type="ECO:0000256" key="4">
    <source>
        <dbReference type="ARBA" id="ARBA00023163"/>
    </source>
</evidence>
<evidence type="ECO:0000256" key="1">
    <source>
        <dbReference type="ARBA" id="ARBA00004123"/>
    </source>
</evidence>
<evidence type="ECO:0000256" key="7">
    <source>
        <dbReference type="SAM" id="MobiDB-lite"/>
    </source>
</evidence>
<keyword evidence="5" id="KW-0539">Nucleus</keyword>
<accession>A0A7S4MLZ2</accession>
<evidence type="ECO:0000256" key="5">
    <source>
        <dbReference type="ARBA" id="ARBA00023242"/>
    </source>
</evidence>
<evidence type="ECO:0000313" key="9">
    <source>
        <dbReference type="EMBL" id="CAE2230132.1"/>
    </source>
</evidence>
<dbReference type="GO" id="GO:0000981">
    <property type="term" value="F:DNA-binding transcription factor activity, RNA polymerase II-specific"/>
    <property type="evidence" value="ECO:0007669"/>
    <property type="project" value="TreeGrafter"/>
</dbReference>
<dbReference type="GO" id="GO:0000978">
    <property type="term" value="F:RNA polymerase II cis-regulatory region sequence-specific DNA binding"/>
    <property type="evidence" value="ECO:0007669"/>
    <property type="project" value="TreeGrafter"/>
</dbReference>
<feature type="region of interest" description="Disordered" evidence="7">
    <location>
        <begin position="201"/>
        <end position="223"/>
    </location>
</feature>
<dbReference type="InterPro" id="IPR003958">
    <property type="entry name" value="CBFA_NFYB_domain"/>
</dbReference>
<feature type="domain" description="Transcription factor CBF/NF-Y/archaeal histone" evidence="8">
    <location>
        <begin position="54"/>
        <end position="117"/>
    </location>
</feature>
<evidence type="ECO:0000256" key="6">
    <source>
        <dbReference type="ARBA" id="ARBA00038129"/>
    </source>
</evidence>
<dbReference type="Gene3D" id="1.10.20.10">
    <property type="entry name" value="Histone, subunit A"/>
    <property type="match status" value="1"/>
</dbReference>
<keyword evidence="3" id="KW-0238">DNA-binding</keyword>
<name>A0A7S4MLZ2_9EUKA</name>
<comment type="similarity">
    <text evidence="6">Belongs to the NFYC/HAP5 subunit family.</text>
</comment>
<evidence type="ECO:0000256" key="3">
    <source>
        <dbReference type="ARBA" id="ARBA00023125"/>
    </source>
</evidence>
<evidence type="ECO:0000256" key="2">
    <source>
        <dbReference type="ARBA" id="ARBA00023015"/>
    </source>
</evidence>
<dbReference type="AlphaFoldDB" id="A0A7S4MLZ2"/>
<dbReference type="Pfam" id="PF00808">
    <property type="entry name" value="CBFD_NFYB_HMF"/>
    <property type="match status" value="1"/>
</dbReference>
<comment type="subcellular location">
    <subcellularLocation>
        <location evidence="1">Nucleus</location>
    </subcellularLocation>
</comment>
<evidence type="ECO:0000259" key="8">
    <source>
        <dbReference type="Pfam" id="PF00808"/>
    </source>
</evidence>
<gene>
    <name evidence="9" type="ORF">VSP0166_LOCUS12800</name>
</gene>